<evidence type="ECO:0000256" key="5">
    <source>
        <dbReference type="ARBA" id="ARBA00022801"/>
    </source>
</evidence>
<dbReference type="SUPFAM" id="SSF53649">
    <property type="entry name" value="Alkaline phosphatase-like"/>
    <property type="match status" value="1"/>
</dbReference>
<evidence type="ECO:0000256" key="2">
    <source>
        <dbReference type="ARBA" id="ARBA00008779"/>
    </source>
</evidence>
<evidence type="ECO:0000313" key="10">
    <source>
        <dbReference type="Proteomes" id="UP000249061"/>
    </source>
</evidence>
<dbReference type="EMBL" id="QFQP01000032">
    <property type="protein sequence ID" value="PZR07288.1"/>
    <property type="molecule type" value="Genomic_DNA"/>
</dbReference>
<dbReference type="CDD" id="cd16148">
    <property type="entry name" value="sulfatase_like"/>
    <property type="match status" value="1"/>
</dbReference>
<evidence type="ECO:0000313" key="9">
    <source>
        <dbReference type="EMBL" id="PZR07288.1"/>
    </source>
</evidence>
<dbReference type="PANTHER" id="PTHR42693:SF42">
    <property type="entry name" value="ARYLSULFATASE G"/>
    <property type="match status" value="1"/>
</dbReference>
<comment type="similarity">
    <text evidence="2">Belongs to the sulfatase family.</text>
</comment>
<dbReference type="Pfam" id="PF00884">
    <property type="entry name" value="Sulfatase"/>
    <property type="match status" value="1"/>
</dbReference>
<evidence type="ECO:0000259" key="8">
    <source>
        <dbReference type="Pfam" id="PF00884"/>
    </source>
</evidence>
<keyword evidence="3" id="KW-0479">Metal-binding</keyword>
<proteinExistence type="inferred from homology"/>
<reference evidence="9 10" key="1">
    <citation type="submission" date="2017-08" db="EMBL/GenBank/DDBJ databases">
        <title>Infants hospitalized years apart are colonized by the same room-sourced microbial strains.</title>
        <authorList>
            <person name="Brooks B."/>
            <person name="Olm M.R."/>
            <person name="Firek B.A."/>
            <person name="Baker R."/>
            <person name="Thomas B.C."/>
            <person name="Morowitz M.J."/>
            <person name="Banfield J.F."/>
        </authorList>
    </citation>
    <scope>NUCLEOTIDE SEQUENCE [LARGE SCALE GENOMIC DNA]</scope>
    <source>
        <strain evidence="9">S2_003_000_R2_14</strain>
    </source>
</reference>
<dbReference type="GO" id="GO:0004065">
    <property type="term" value="F:arylsulfatase activity"/>
    <property type="evidence" value="ECO:0007669"/>
    <property type="project" value="TreeGrafter"/>
</dbReference>
<evidence type="ECO:0000256" key="1">
    <source>
        <dbReference type="ARBA" id="ARBA00001913"/>
    </source>
</evidence>
<accession>A0A2W5UEH1</accession>
<gene>
    <name evidence="9" type="ORF">DI536_27940</name>
</gene>
<comment type="caution">
    <text evidence="9">The sequence shown here is derived from an EMBL/GenBank/DDBJ whole genome shotgun (WGS) entry which is preliminary data.</text>
</comment>
<evidence type="ECO:0000256" key="7">
    <source>
        <dbReference type="SAM" id="Phobius"/>
    </source>
</evidence>
<dbReference type="Proteomes" id="UP000249061">
    <property type="component" value="Unassembled WGS sequence"/>
</dbReference>
<comment type="cofactor">
    <cofactor evidence="1">
        <name>Ca(2+)</name>
        <dbReference type="ChEBI" id="CHEBI:29108"/>
    </cofactor>
</comment>
<dbReference type="AlphaFoldDB" id="A0A2W5UEH1"/>
<keyword evidence="7" id="KW-0812">Transmembrane</keyword>
<evidence type="ECO:0000256" key="4">
    <source>
        <dbReference type="ARBA" id="ARBA00022729"/>
    </source>
</evidence>
<protein>
    <recommendedName>
        <fullName evidence="8">Sulfatase N-terminal domain-containing protein</fullName>
    </recommendedName>
</protein>
<evidence type="ECO:0000256" key="3">
    <source>
        <dbReference type="ARBA" id="ARBA00022723"/>
    </source>
</evidence>
<dbReference type="GO" id="GO:0046872">
    <property type="term" value="F:metal ion binding"/>
    <property type="evidence" value="ECO:0007669"/>
    <property type="project" value="UniProtKB-KW"/>
</dbReference>
<dbReference type="PANTHER" id="PTHR42693">
    <property type="entry name" value="ARYLSULFATASE FAMILY MEMBER"/>
    <property type="match status" value="1"/>
</dbReference>
<keyword evidence="7" id="KW-1133">Transmembrane helix</keyword>
<feature type="domain" description="Sulfatase N-terminal" evidence="8">
    <location>
        <begin position="175"/>
        <end position="523"/>
    </location>
</feature>
<dbReference type="InterPro" id="IPR000917">
    <property type="entry name" value="Sulfatase_N"/>
</dbReference>
<organism evidence="9 10">
    <name type="scientific">Archangium gephyra</name>
    <dbReference type="NCBI Taxonomy" id="48"/>
    <lineage>
        <taxon>Bacteria</taxon>
        <taxon>Pseudomonadati</taxon>
        <taxon>Myxococcota</taxon>
        <taxon>Myxococcia</taxon>
        <taxon>Myxococcales</taxon>
        <taxon>Cystobacterineae</taxon>
        <taxon>Archangiaceae</taxon>
        <taxon>Archangium</taxon>
    </lineage>
</organism>
<feature type="transmembrane region" description="Helical" evidence="7">
    <location>
        <begin position="122"/>
        <end position="143"/>
    </location>
</feature>
<keyword evidence="5" id="KW-0378">Hydrolase</keyword>
<feature type="transmembrane region" description="Helical" evidence="7">
    <location>
        <begin position="83"/>
        <end position="102"/>
    </location>
</feature>
<sequence length="660" mass="71831">MSVRRIALINALLFGALYLASVVAFVSLSEHIEARFAALARGPYLWTAISAQLRVLPAYVVMALVATALTWKLLAGARGVFPVLASTCALFVCALGPALKAAPGLFDTFARKLPWLDVYALSRWHVLDALTVVFVALLSFAVWSSGRLAPAVLVGLALMVDAPASPSRAAPSSKKNVLIIATDSWRFDRVGVHGAARSDLTPNIDAFSRTATDFTNLHVATASTLESWVTLLSGRWPSTHGIRSMYPSREEVAAIDADPTMLPRLLARAGYDTFVSSDWAGNCFDLVDLGFTKRHVGPVQNFEALILEATVRAHPLVPLFFGSTPGRLGDVLVPGREALSSLARPEVLVDQLFADVDASVRAHRPFFGLLFVSPTHLPYNARHPFNEKYVDVNYRGAHRYQVEVSAHELITTGFSPTVPRETIEHIRALYDDAVSDFDATVGDVLAQLDARGLGDDTIVIVTTDHGEDLYDEGSTLGHGTNFFGGDQSTHIPFFMRVPGRAPAVNSRLSRTIDVAPTLSSLLGLEVPAVFEGSSLDGPPAEFVYAETCYLFFPKSKAMTGLSEAERADLVELAGAADTLEVDAAFRHNLVLKPELRAQVIAAKDRMVRTERWKLIEIPGRTRPIRRLYDVSVDPFQRVNLAGTGLDIEDQLASRLSAFSR</sequence>
<dbReference type="InterPro" id="IPR050738">
    <property type="entry name" value="Sulfatase"/>
</dbReference>
<keyword evidence="7" id="KW-0472">Membrane</keyword>
<keyword evidence="6" id="KW-0106">Calcium</keyword>
<name>A0A2W5UEH1_9BACT</name>
<feature type="transmembrane region" description="Helical" evidence="7">
    <location>
        <begin position="7"/>
        <end position="28"/>
    </location>
</feature>
<keyword evidence="4" id="KW-0732">Signal</keyword>
<dbReference type="Gene3D" id="3.40.720.10">
    <property type="entry name" value="Alkaline Phosphatase, subunit A"/>
    <property type="match status" value="1"/>
</dbReference>
<evidence type="ECO:0000256" key="6">
    <source>
        <dbReference type="ARBA" id="ARBA00022837"/>
    </source>
</evidence>
<feature type="transmembrane region" description="Helical" evidence="7">
    <location>
        <begin position="48"/>
        <end position="71"/>
    </location>
</feature>
<dbReference type="InterPro" id="IPR017850">
    <property type="entry name" value="Alkaline_phosphatase_core_sf"/>
</dbReference>